<feature type="region of interest" description="Disordered" evidence="1">
    <location>
        <begin position="46"/>
        <end position="80"/>
    </location>
</feature>
<name>A0AAV7UHJ9_PLEWA</name>
<feature type="compositionally biased region" description="Basic and acidic residues" evidence="1">
    <location>
        <begin position="48"/>
        <end position="65"/>
    </location>
</feature>
<sequence length="80" mass="9014">MQLSDIRAECRKRGASAGTGAADGWQSEEEERKAVWTRTSACAVQGQEKMERRRQVGKSAKDDSTFVKTSSWKTRRQYSA</sequence>
<feature type="region of interest" description="Disordered" evidence="1">
    <location>
        <begin position="1"/>
        <end position="32"/>
    </location>
</feature>
<evidence type="ECO:0000256" key="1">
    <source>
        <dbReference type="SAM" id="MobiDB-lite"/>
    </source>
</evidence>
<dbReference type="AlphaFoldDB" id="A0AAV7UHJ9"/>
<organism evidence="2 3">
    <name type="scientific">Pleurodeles waltl</name>
    <name type="common">Iberian ribbed newt</name>
    <dbReference type="NCBI Taxonomy" id="8319"/>
    <lineage>
        <taxon>Eukaryota</taxon>
        <taxon>Metazoa</taxon>
        <taxon>Chordata</taxon>
        <taxon>Craniata</taxon>
        <taxon>Vertebrata</taxon>
        <taxon>Euteleostomi</taxon>
        <taxon>Amphibia</taxon>
        <taxon>Batrachia</taxon>
        <taxon>Caudata</taxon>
        <taxon>Salamandroidea</taxon>
        <taxon>Salamandridae</taxon>
        <taxon>Pleurodelinae</taxon>
        <taxon>Pleurodeles</taxon>
    </lineage>
</organism>
<proteinExistence type="predicted"/>
<dbReference type="EMBL" id="JANPWB010000005">
    <property type="protein sequence ID" value="KAJ1188091.1"/>
    <property type="molecule type" value="Genomic_DNA"/>
</dbReference>
<accession>A0AAV7UHJ9</accession>
<dbReference type="Proteomes" id="UP001066276">
    <property type="component" value="Chromosome 3_1"/>
</dbReference>
<comment type="caution">
    <text evidence="2">The sequence shown here is derived from an EMBL/GenBank/DDBJ whole genome shotgun (WGS) entry which is preliminary data.</text>
</comment>
<keyword evidence="3" id="KW-1185">Reference proteome</keyword>
<evidence type="ECO:0000313" key="2">
    <source>
        <dbReference type="EMBL" id="KAJ1188091.1"/>
    </source>
</evidence>
<reference evidence="2" key="1">
    <citation type="journal article" date="2022" name="bioRxiv">
        <title>Sequencing and chromosome-scale assembly of the giantPleurodeles waltlgenome.</title>
        <authorList>
            <person name="Brown T."/>
            <person name="Elewa A."/>
            <person name="Iarovenko S."/>
            <person name="Subramanian E."/>
            <person name="Araus A.J."/>
            <person name="Petzold A."/>
            <person name="Susuki M."/>
            <person name="Suzuki K.-i.T."/>
            <person name="Hayashi T."/>
            <person name="Toyoda A."/>
            <person name="Oliveira C."/>
            <person name="Osipova E."/>
            <person name="Leigh N.D."/>
            <person name="Simon A."/>
            <person name="Yun M.H."/>
        </authorList>
    </citation>
    <scope>NUCLEOTIDE SEQUENCE</scope>
    <source>
        <strain evidence="2">20211129_DDA</strain>
        <tissue evidence="2">Liver</tissue>
    </source>
</reference>
<protein>
    <submittedName>
        <fullName evidence="2">Uncharacterized protein</fullName>
    </submittedName>
</protein>
<evidence type="ECO:0000313" key="3">
    <source>
        <dbReference type="Proteomes" id="UP001066276"/>
    </source>
</evidence>
<feature type="compositionally biased region" description="Basic and acidic residues" evidence="1">
    <location>
        <begin position="1"/>
        <end position="12"/>
    </location>
</feature>
<gene>
    <name evidence="2" type="ORF">NDU88_004856</name>
</gene>